<evidence type="ECO:0000256" key="1">
    <source>
        <dbReference type="ARBA" id="ARBA00022975"/>
    </source>
</evidence>
<dbReference type="Proteomes" id="UP001597400">
    <property type="component" value="Unassembled WGS sequence"/>
</dbReference>
<dbReference type="RefSeq" id="WP_380927785.1">
    <property type="nucleotide sequence ID" value="NZ_JBHUGS010000001.1"/>
</dbReference>
<dbReference type="InterPro" id="IPR032466">
    <property type="entry name" value="Metal_Hydrolase"/>
</dbReference>
<proteinExistence type="predicted"/>
<reference evidence="4" key="1">
    <citation type="journal article" date="2019" name="Int. J. Syst. Evol. Microbiol.">
        <title>The Global Catalogue of Microorganisms (GCM) 10K type strain sequencing project: providing services to taxonomists for standard genome sequencing and annotation.</title>
        <authorList>
            <consortium name="The Broad Institute Genomics Platform"/>
            <consortium name="The Broad Institute Genome Sequencing Center for Infectious Disease"/>
            <person name="Wu L."/>
            <person name="Ma J."/>
        </authorList>
    </citation>
    <scope>NUCLEOTIDE SEQUENCE [LARGE SCALE GENOMIC DNA]</scope>
    <source>
        <strain evidence="4">CGMCC 1.12702</strain>
    </source>
</reference>
<keyword evidence="1" id="KW-0665">Pyrimidine biosynthesis</keyword>
<dbReference type="InterPro" id="IPR024403">
    <property type="entry name" value="DHOase_cat"/>
</dbReference>
<dbReference type="Pfam" id="PF12890">
    <property type="entry name" value="DHOase"/>
    <property type="match status" value="1"/>
</dbReference>
<dbReference type="EMBL" id="JBHUGS010000001">
    <property type="protein sequence ID" value="MFD1950027.1"/>
    <property type="molecule type" value="Genomic_DNA"/>
</dbReference>
<dbReference type="PANTHER" id="PTHR43668">
    <property type="entry name" value="ALLANTOINASE"/>
    <property type="match status" value="1"/>
</dbReference>
<name>A0ABW4TTL0_9SPHN</name>
<dbReference type="InterPro" id="IPR011059">
    <property type="entry name" value="Metal-dep_hydrolase_composite"/>
</dbReference>
<feature type="domain" description="Dihydroorotase catalytic" evidence="2">
    <location>
        <begin position="69"/>
        <end position="218"/>
    </location>
</feature>
<protein>
    <submittedName>
        <fullName evidence="3">Dihydroorotase family protein</fullName>
    </submittedName>
</protein>
<evidence type="ECO:0000259" key="2">
    <source>
        <dbReference type="Pfam" id="PF12890"/>
    </source>
</evidence>
<comment type="caution">
    <text evidence="3">The sequence shown here is derived from an EMBL/GenBank/DDBJ whole genome shotgun (WGS) entry which is preliminary data.</text>
</comment>
<dbReference type="PANTHER" id="PTHR43668:SF2">
    <property type="entry name" value="ALLANTOINASE"/>
    <property type="match status" value="1"/>
</dbReference>
<gene>
    <name evidence="3" type="ORF">ACFSGX_04480</name>
</gene>
<sequence length="407" mass="41960">MTILAILNGRVVDPATGSVSAGGVLIRDGRIAEVGMIDMPTGAETLDARGSLIAPGIVDIGCFAIDMPAFAAGGITRTALMPDQSPPIDDGALVQRALAAGKPALWVHPIAAATHGLNGTELAEIGLMAAAGAVAVATGRTRIADARVMHRVLGYAAALGLVTIVHAEDEAMVRGTVATDGETATRLGLPSAPAMSEAMAVARDLMLAEDTGAPIHFRQLTTAAAFDLVRAAKARGVPVTCGITPAHLYLSDAEIGPFRTFARLSPPLRCEADRQAARQAVADGTVDMLCSGHDPRGSEAKRLPFAESEPGMAGAETLLTLSLGLVRDGLITLPRLFHLLSTGPARRFDLPGGSMAPGAEADLILVDEHAPWRIRADAMAATAGNTPFDGLPVQGRVRTVIKGGRVL</sequence>
<dbReference type="InterPro" id="IPR050138">
    <property type="entry name" value="DHOase/Allantoinase_Hydrolase"/>
</dbReference>
<dbReference type="SUPFAM" id="SSF51556">
    <property type="entry name" value="Metallo-dependent hydrolases"/>
    <property type="match status" value="1"/>
</dbReference>
<keyword evidence="4" id="KW-1185">Reference proteome</keyword>
<dbReference type="InterPro" id="IPR004722">
    <property type="entry name" value="DHOase"/>
</dbReference>
<dbReference type="CDD" id="cd01317">
    <property type="entry name" value="DHOase_IIa"/>
    <property type="match status" value="1"/>
</dbReference>
<dbReference type="SUPFAM" id="SSF51338">
    <property type="entry name" value="Composite domain of metallo-dependent hydrolases"/>
    <property type="match status" value="1"/>
</dbReference>
<evidence type="ECO:0000313" key="3">
    <source>
        <dbReference type="EMBL" id="MFD1950027.1"/>
    </source>
</evidence>
<organism evidence="3 4">
    <name type="scientific">Sphingomonas arantia</name>
    <dbReference type="NCBI Taxonomy" id="1460676"/>
    <lineage>
        <taxon>Bacteria</taxon>
        <taxon>Pseudomonadati</taxon>
        <taxon>Pseudomonadota</taxon>
        <taxon>Alphaproteobacteria</taxon>
        <taxon>Sphingomonadales</taxon>
        <taxon>Sphingomonadaceae</taxon>
        <taxon>Sphingomonas</taxon>
    </lineage>
</organism>
<dbReference type="Gene3D" id="3.20.20.140">
    <property type="entry name" value="Metal-dependent hydrolases"/>
    <property type="match status" value="1"/>
</dbReference>
<accession>A0ABW4TTL0</accession>
<evidence type="ECO:0000313" key="4">
    <source>
        <dbReference type="Proteomes" id="UP001597400"/>
    </source>
</evidence>